<dbReference type="InterPro" id="IPR039420">
    <property type="entry name" value="WalR-like"/>
</dbReference>
<keyword evidence="9" id="KW-1185">Reference proteome</keyword>
<dbReference type="SMART" id="SM00421">
    <property type="entry name" value="HTH_LUXR"/>
    <property type="match status" value="1"/>
</dbReference>
<dbReference type="SUPFAM" id="SSF52172">
    <property type="entry name" value="CheY-like"/>
    <property type="match status" value="1"/>
</dbReference>
<dbReference type="PROSITE" id="PS50110">
    <property type="entry name" value="RESPONSE_REGULATORY"/>
    <property type="match status" value="1"/>
</dbReference>
<dbReference type="PANTHER" id="PTHR43214:SF41">
    <property type="entry name" value="NITRATE_NITRITE RESPONSE REGULATOR PROTEIN NARP"/>
    <property type="match status" value="1"/>
</dbReference>
<dbReference type="AlphaFoldDB" id="A0A2K8YU07"/>
<dbReference type="InterPro" id="IPR058245">
    <property type="entry name" value="NreC/VraR/RcsB-like_REC"/>
</dbReference>
<proteinExistence type="predicted"/>
<dbReference type="SMART" id="SM00448">
    <property type="entry name" value="REC"/>
    <property type="match status" value="1"/>
</dbReference>
<keyword evidence="3 8" id="KW-0238">DNA-binding</keyword>
<dbReference type="PROSITE" id="PS50043">
    <property type="entry name" value="HTH_LUXR_2"/>
    <property type="match status" value="1"/>
</dbReference>
<dbReference type="GO" id="GO:0000160">
    <property type="term" value="P:phosphorelay signal transduction system"/>
    <property type="evidence" value="ECO:0007669"/>
    <property type="project" value="InterPro"/>
</dbReference>
<reference evidence="8 9" key="1">
    <citation type="submission" date="2017-11" db="EMBL/GenBank/DDBJ databases">
        <title>Taxonomic description and genome sequences of Spirosoma HA7 sp. nov., isolated from pollen microhabitat of Corylus avellana.</title>
        <authorList>
            <person name="Ambika Manirajan B."/>
            <person name="Suarez C."/>
            <person name="Ratering S."/>
            <person name="Geissler-Plaum R."/>
            <person name="Cardinale M."/>
            <person name="Sylvia S."/>
        </authorList>
    </citation>
    <scope>NUCLEOTIDE SEQUENCE [LARGE SCALE GENOMIC DNA]</scope>
    <source>
        <strain evidence="8 9">HA7</strain>
    </source>
</reference>
<sequence>MPATVAIVDDHRLYRQALTNFIRHSVGYKVLLEAENGNDLLNQLLRADKTPDLALVDLHMPGMDGFETTARLRQLYPAIRVLIVTISDRKEDVVQAIRSGAHGYLVKGQPDDLLKAMYDVITMGYHFPISLTSAKGDGQRSSLEKRQKAEDQLTDQEMTFVRMACSELTYRQLADKLGISLFALEQYRESVFVKLKVRSRVGLVMEALRRGWITL</sequence>
<evidence type="ECO:0000256" key="1">
    <source>
        <dbReference type="ARBA" id="ARBA00022553"/>
    </source>
</evidence>
<evidence type="ECO:0000256" key="2">
    <source>
        <dbReference type="ARBA" id="ARBA00023015"/>
    </source>
</evidence>
<keyword evidence="2" id="KW-0805">Transcription regulation</keyword>
<dbReference type="PANTHER" id="PTHR43214">
    <property type="entry name" value="TWO-COMPONENT RESPONSE REGULATOR"/>
    <property type="match status" value="1"/>
</dbReference>
<dbReference type="OrthoDB" id="9797341at2"/>
<name>A0A2K8YU07_9BACT</name>
<dbReference type="SUPFAM" id="SSF46894">
    <property type="entry name" value="C-terminal effector domain of the bipartite response regulators"/>
    <property type="match status" value="1"/>
</dbReference>
<evidence type="ECO:0000313" key="8">
    <source>
        <dbReference type="EMBL" id="AUD01122.1"/>
    </source>
</evidence>
<evidence type="ECO:0000256" key="5">
    <source>
        <dbReference type="PROSITE-ProRule" id="PRU00169"/>
    </source>
</evidence>
<dbReference type="KEGG" id="spir:CWM47_04365"/>
<dbReference type="Gene3D" id="1.10.10.10">
    <property type="entry name" value="Winged helix-like DNA-binding domain superfamily/Winged helix DNA-binding domain"/>
    <property type="match status" value="1"/>
</dbReference>
<evidence type="ECO:0000256" key="4">
    <source>
        <dbReference type="ARBA" id="ARBA00023163"/>
    </source>
</evidence>
<organism evidence="8 9">
    <name type="scientific">Spirosoma pollinicola</name>
    <dbReference type="NCBI Taxonomy" id="2057025"/>
    <lineage>
        <taxon>Bacteria</taxon>
        <taxon>Pseudomonadati</taxon>
        <taxon>Bacteroidota</taxon>
        <taxon>Cytophagia</taxon>
        <taxon>Cytophagales</taxon>
        <taxon>Cytophagaceae</taxon>
        <taxon>Spirosoma</taxon>
    </lineage>
</organism>
<keyword evidence="1 5" id="KW-0597">Phosphoprotein</keyword>
<gene>
    <name evidence="8" type="ORF">CWM47_04365</name>
</gene>
<dbReference type="Gene3D" id="3.40.50.2300">
    <property type="match status" value="1"/>
</dbReference>
<dbReference type="Pfam" id="PF00196">
    <property type="entry name" value="GerE"/>
    <property type="match status" value="1"/>
</dbReference>
<dbReference type="GO" id="GO:0003677">
    <property type="term" value="F:DNA binding"/>
    <property type="evidence" value="ECO:0007669"/>
    <property type="project" value="UniProtKB-KW"/>
</dbReference>
<evidence type="ECO:0000256" key="3">
    <source>
        <dbReference type="ARBA" id="ARBA00023125"/>
    </source>
</evidence>
<dbReference type="EMBL" id="CP025096">
    <property type="protein sequence ID" value="AUD01122.1"/>
    <property type="molecule type" value="Genomic_DNA"/>
</dbReference>
<dbReference type="Pfam" id="PF00072">
    <property type="entry name" value="Response_reg"/>
    <property type="match status" value="1"/>
</dbReference>
<dbReference type="GO" id="GO:0006355">
    <property type="term" value="P:regulation of DNA-templated transcription"/>
    <property type="evidence" value="ECO:0007669"/>
    <property type="project" value="InterPro"/>
</dbReference>
<evidence type="ECO:0000259" key="6">
    <source>
        <dbReference type="PROSITE" id="PS50043"/>
    </source>
</evidence>
<evidence type="ECO:0000313" key="9">
    <source>
        <dbReference type="Proteomes" id="UP000232883"/>
    </source>
</evidence>
<dbReference type="Proteomes" id="UP000232883">
    <property type="component" value="Chromosome"/>
</dbReference>
<dbReference type="InterPro" id="IPR001789">
    <property type="entry name" value="Sig_transdc_resp-reg_receiver"/>
</dbReference>
<dbReference type="InterPro" id="IPR000792">
    <property type="entry name" value="Tscrpt_reg_LuxR_C"/>
</dbReference>
<dbReference type="RefSeq" id="WP_100986572.1">
    <property type="nucleotide sequence ID" value="NZ_CP025096.1"/>
</dbReference>
<dbReference type="InterPro" id="IPR036388">
    <property type="entry name" value="WH-like_DNA-bd_sf"/>
</dbReference>
<keyword evidence="4" id="KW-0804">Transcription</keyword>
<dbReference type="InterPro" id="IPR011006">
    <property type="entry name" value="CheY-like_superfamily"/>
</dbReference>
<accession>A0A2K8YU07</accession>
<protein>
    <submittedName>
        <fullName evidence="8">DNA-binding response regulator</fullName>
    </submittedName>
</protein>
<evidence type="ECO:0000259" key="7">
    <source>
        <dbReference type="PROSITE" id="PS50110"/>
    </source>
</evidence>
<dbReference type="InterPro" id="IPR016032">
    <property type="entry name" value="Sig_transdc_resp-reg_C-effctor"/>
</dbReference>
<feature type="domain" description="HTH luxR-type" evidence="6">
    <location>
        <begin position="146"/>
        <end position="211"/>
    </location>
</feature>
<dbReference type="CDD" id="cd17535">
    <property type="entry name" value="REC_NarL-like"/>
    <property type="match status" value="1"/>
</dbReference>
<feature type="modified residue" description="4-aspartylphosphate" evidence="5">
    <location>
        <position position="57"/>
    </location>
</feature>
<feature type="domain" description="Response regulatory" evidence="7">
    <location>
        <begin position="4"/>
        <end position="122"/>
    </location>
</feature>